<dbReference type="SUPFAM" id="SSF52317">
    <property type="entry name" value="Class I glutamine amidotransferase-like"/>
    <property type="match status" value="1"/>
</dbReference>
<dbReference type="Proteomes" id="UP001500683">
    <property type="component" value="Unassembled WGS sequence"/>
</dbReference>
<evidence type="ECO:0000256" key="2">
    <source>
        <dbReference type="ARBA" id="ARBA00023163"/>
    </source>
</evidence>
<evidence type="ECO:0000256" key="1">
    <source>
        <dbReference type="ARBA" id="ARBA00023015"/>
    </source>
</evidence>
<evidence type="ECO:0000313" key="4">
    <source>
        <dbReference type="EMBL" id="GAA4062827.1"/>
    </source>
</evidence>
<organism evidence="4 5">
    <name type="scientific">Actinomadura miaoliensis</name>
    <dbReference type="NCBI Taxonomy" id="430685"/>
    <lineage>
        <taxon>Bacteria</taxon>
        <taxon>Bacillati</taxon>
        <taxon>Actinomycetota</taxon>
        <taxon>Actinomycetes</taxon>
        <taxon>Streptosporangiales</taxon>
        <taxon>Thermomonosporaceae</taxon>
        <taxon>Actinomadura</taxon>
    </lineage>
</organism>
<dbReference type="SUPFAM" id="SSF46689">
    <property type="entry name" value="Homeodomain-like"/>
    <property type="match status" value="2"/>
</dbReference>
<evidence type="ECO:0000313" key="5">
    <source>
        <dbReference type="Proteomes" id="UP001500683"/>
    </source>
</evidence>
<keyword evidence="5" id="KW-1185">Reference proteome</keyword>
<feature type="domain" description="HTH araC/xylS-type" evidence="3">
    <location>
        <begin position="213"/>
        <end position="315"/>
    </location>
</feature>
<evidence type="ECO:0000259" key="3">
    <source>
        <dbReference type="PROSITE" id="PS01124"/>
    </source>
</evidence>
<dbReference type="InterPro" id="IPR018060">
    <property type="entry name" value="HTH_AraC"/>
</dbReference>
<dbReference type="PANTHER" id="PTHR43130">
    <property type="entry name" value="ARAC-FAMILY TRANSCRIPTIONAL REGULATOR"/>
    <property type="match status" value="1"/>
</dbReference>
<dbReference type="InterPro" id="IPR002818">
    <property type="entry name" value="DJ-1/PfpI"/>
</dbReference>
<dbReference type="PANTHER" id="PTHR43130:SF3">
    <property type="entry name" value="HTH-TYPE TRANSCRIPTIONAL REGULATOR RV1931C"/>
    <property type="match status" value="1"/>
</dbReference>
<dbReference type="InterPro" id="IPR029062">
    <property type="entry name" value="Class_I_gatase-like"/>
</dbReference>
<dbReference type="EMBL" id="BAAAZG010000005">
    <property type="protein sequence ID" value="GAA4062827.1"/>
    <property type="molecule type" value="Genomic_DNA"/>
</dbReference>
<dbReference type="Gene3D" id="1.10.10.60">
    <property type="entry name" value="Homeodomain-like"/>
    <property type="match status" value="2"/>
</dbReference>
<dbReference type="Pfam" id="PF12833">
    <property type="entry name" value="HTH_18"/>
    <property type="match status" value="1"/>
</dbReference>
<accession>A0ABP7VA15</accession>
<comment type="caution">
    <text evidence="4">The sequence shown here is derived from an EMBL/GenBank/DDBJ whole genome shotgun (WGS) entry which is preliminary data.</text>
</comment>
<keyword evidence="1" id="KW-0805">Transcription regulation</keyword>
<protein>
    <submittedName>
        <fullName evidence="4">GlxA family transcriptional regulator</fullName>
    </submittedName>
</protein>
<dbReference type="InterPro" id="IPR009057">
    <property type="entry name" value="Homeodomain-like_sf"/>
</dbReference>
<dbReference type="PROSITE" id="PS01124">
    <property type="entry name" value="HTH_ARAC_FAMILY_2"/>
    <property type="match status" value="1"/>
</dbReference>
<dbReference type="Pfam" id="PF01965">
    <property type="entry name" value="DJ-1_PfpI"/>
    <property type="match status" value="1"/>
</dbReference>
<gene>
    <name evidence="4" type="ORF">GCM10022214_15260</name>
</gene>
<name>A0ABP7VA15_9ACTN</name>
<dbReference type="InterPro" id="IPR052158">
    <property type="entry name" value="INH-QAR"/>
</dbReference>
<keyword evidence="2" id="KW-0804">Transcription</keyword>
<sequence>MLVGMREVLIVVYDGVQSLDVTGPAEVFDGAARLLRGGYRVRLASPDGREVTTSSGLRLGVHTGLSAAAPLDTLVVAGGLAPDVSPDGGLVAGVREAAAAARRVTSVCTGAFLLAAAGLLEGRRATTHWAYCDRLAAAHPGVTVAPDAIYVRDGPVVTSAGVTAGIDLALALVEEDHGAALAREVARWLVVFMQRPGGQSQFSRRARTRPVRREALRALLDHIAAEPAADLSLEAMAARLAMSPRHFSRVFAEQVGVSPGRYVEESRVEAARCLLETGDDGVDTVARLSGFGSAETMRRAFLRHVGVPPTAYRDRFGTAARPVAPRPDAASG</sequence>
<reference evidence="5" key="1">
    <citation type="journal article" date="2019" name="Int. J. Syst. Evol. Microbiol.">
        <title>The Global Catalogue of Microorganisms (GCM) 10K type strain sequencing project: providing services to taxonomists for standard genome sequencing and annotation.</title>
        <authorList>
            <consortium name="The Broad Institute Genomics Platform"/>
            <consortium name="The Broad Institute Genome Sequencing Center for Infectious Disease"/>
            <person name="Wu L."/>
            <person name="Ma J."/>
        </authorList>
    </citation>
    <scope>NUCLEOTIDE SEQUENCE [LARGE SCALE GENOMIC DNA]</scope>
    <source>
        <strain evidence="5">JCM 16702</strain>
    </source>
</reference>
<dbReference type="CDD" id="cd03137">
    <property type="entry name" value="GATase1_AraC_1"/>
    <property type="match status" value="1"/>
</dbReference>
<dbReference type="SMART" id="SM00342">
    <property type="entry name" value="HTH_ARAC"/>
    <property type="match status" value="1"/>
</dbReference>
<proteinExistence type="predicted"/>
<dbReference type="Gene3D" id="3.40.50.880">
    <property type="match status" value="1"/>
</dbReference>